<dbReference type="EMBL" id="KK088424">
    <property type="protein sequence ID" value="EYE94805.1"/>
    <property type="molecule type" value="Genomic_DNA"/>
</dbReference>
<dbReference type="RefSeq" id="XP_040638493.1">
    <property type="nucleotide sequence ID" value="XM_040780176.1"/>
</dbReference>
<dbReference type="HOGENOM" id="CLU_2249556_0_0_1"/>
<protein>
    <submittedName>
        <fullName evidence="1">Uncharacterized protein</fullName>
    </submittedName>
</protein>
<dbReference type="GeneID" id="63695300"/>
<dbReference type="AlphaFoldDB" id="A0A017SEX3"/>
<evidence type="ECO:0000313" key="2">
    <source>
        <dbReference type="Proteomes" id="UP000019804"/>
    </source>
</evidence>
<sequence length="104" mass="11820">MTRNARISSWSGPKTALVPISSVQLSGMAGMRINVRGPLPEGVEDMEFEPDDQGHPPINGCRMYDVGWTKVFVRKLYPRFYCLLTSGDFWDAMYQRLPRIAKIP</sequence>
<organism evidence="1 2">
    <name type="scientific">Aspergillus ruber (strain CBS 135680)</name>
    <dbReference type="NCBI Taxonomy" id="1388766"/>
    <lineage>
        <taxon>Eukaryota</taxon>
        <taxon>Fungi</taxon>
        <taxon>Dikarya</taxon>
        <taxon>Ascomycota</taxon>
        <taxon>Pezizomycotina</taxon>
        <taxon>Eurotiomycetes</taxon>
        <taxon>Eurotiomycetidae</taxon>
        <taxon>Eurotiales</taxon>
        <taxon>Aspergillaceae</taxon>
        <taxon>Aspergillus</taxon>
        <taxon>Aspergillus subgen. Aspergillus</taxon>
    </lineage>
</organism>
<dbReference type="Proteomes" id="UP000019804">
    <property type="component" value="Unassembled WGS sequence"/>
</dbReference>
<name>A0A017SEX3_ASPRC</name>
<accession>A0A017SEX3</accession>
<evidence type="ECO:0000313" key="1">
    <source>
        <dbReference type="EMBL" id="EYE94805.1"/>
    </source>
</evidence>
<reference evidence="2" key="1">
    <citation type="journal article" date="2014" name="Nat. Commun.">
        <title>Genomic adaptations of the halophilic Dead Sea filamentous fungus Eurotium rubrum.</title>
        <authorList>
            <person name="Kis-Papo T."/>
            <person name="Weig A.R."/>
            <person name="Riley R."/>
            <person name="Persoh D."/>
            <person name="Salamov A."/>
            <person name="Sun H."/>
            <person name="Lipzen A."/>
            <person name="Wasser S.P."/>
            <person name="Rambold G."/>
            <person name="Grigoriev I.V."/>
            <person name="Nevo E."/>
        </authorList>
    </citation>
    <scope>NUCLEOTIDE SEQUENCE [LARGE SCALE GENOMIC DNA]</scope>
    <source>
        <strain evidence="2">CBS 135680</strain>
    </source>
</reference>
<proteinExistence type="predicted"/>
<gene>
    <name evidence="1" type="ORF">EURHEDRAFT_402919</name>
</gene>
<keyword evidence="2" id="KW-1185">Reference proteome</keyword>
<dbReference type="STRING" id="1388766.A0A017SEX3"/>
<dbReference type="OrthoDB" id="4424523at2759"/>